<dbReference type="AlphaFoldDB" id="A0A1X0R7Q7"/>
<dbReference type="VEuPathDB" id="FungiDB:BCV72DRAFT_303987"/>
<evidence type="ECO:0000256" key="2">
    <source>
        <dbReference type="SAM" id="Phobius"/>
    </source>
</evidence>
<keyword evidence="2" id="KW-0812">Transmembrane</keyword>
<accession>A0A1X0R7Q7</accession>
<keyword evidence="2" id="KW-1133">Transmembrane helix</keyword>
<gene>
    <name evidence="3" type="ORF">BCV72DRAFT_303987</name>
</gene>
<keyword evidence="2" id="KW-0472">Membrane</keyword>
<reference evidence="3" key="1">
    <citation type="journal article" date="2016" name="Proc. Natl. Acad. Sci. U.S.A.">
        <title>Lipid metabolic changes in an early divergent fungus govern the establishment of a mutualistic symbiosis with endobacteria.</title>
        <authorList>
            <person name="Lastovetsky O.A."/>
            <person name="Gaspar M.L."/>
            <person name="Mondo S.J."/>
            <person name="LaButti K.M."/>
            <person name="Sandor L."/>
            <person name="Grigoriev I.V."/>
            <person name="Henry S.A."/>
            <person name="Pawlowska T.E."/>
        </authorList>
    </citation>
    <scope>NUCLEOTIDE SEQUENCE [LARGE SCALE GENOMIC DNA]</scope>
    <source>
        <strain evidence="3">ATCC 52814</strain>
    </source>
</reference>
<dbReference type="Proteomes" id="UP000242414">
    <property type="component" value="Unassembled WGS sequence"/>
</dbReference>
<evidence type="ECO:0000256" key="1">
    <source>
        <dbReference type="SAM" id="MobiDB-lite"/>
    </source>
</evidence>
<dbReference type="OrthoDB" id="2277039at2759"/>
<name>A0A1X0R7Q7_RHIZD</name>
<proteinExistence type="predicted"/>
<organism evidence="3">
    <name type="scientific">Rhizopus microsporus var. microsporus</name>
    <dbReference type="NCBI Taxonomy" id="86635"/>
    <lineage>
        <taxon>Eukaryota</taxon>
        <taxon>Fungi</taxon>
        <taxon>Fungi incertae sedis</taxon>
        <taxon>Mucoromycota</taxon>
        <taxon>Mucoromycotina</taxon>
        <taxon>Mucoromycetes</taxon>
        <taxon>Mucorales</taxon>
        <taxon>Mucorineae</taxon>
        <taxon>Rhizopodaceae</taxon>
        <taxon>Rhizopus</taxon>
    </lineage>
</organism>
<sequence length="126" mass="14445">MSAPNQYPDDIDWPVTIFLNIILICLVVGMCFLLKRANRLIPNRFSFPLVTRQGGIQLGQDEERGLMSGYSDDEYNDAEVIVDQYHHRDSPQRNEEDELEARLAEDRIEHTPTTVSPPLQEESGRS</sequence>
<feature type="compositionally biased region" description="Basic and acidic residues" evidence="1">
    <location>
        <begin position="84"/>
        <end position="110"/>
    </location>
</feature>
<feature type="transmembrane region" description="Helical" evidence="2">
    <location>
        <begin position="15"/>
        <end position="34"/>
    </location>
</feature>
<evidence type="ECO:0000313" key="3">
    <source>
        <dbReference type="EMBL" id="ORE08087.1"/>
    </source>
</evidence>
<feature type="region of interest" description="Disordered" evidence="1">
    <location>
        <begin position="83"/>
        <end position="126"/>
    </location>
</feature>
<dbReference type="EMBL" id="KV921893">
    <property type="protein sequence ID" value="ORE08087.1"/>
    <property type="molecule type" value="Genomic_DNA"/>
</dbReference>
<protein>
    <submittedName>
        <fullName evidence="3">Uncharacterized protein</fullName>
    </submittedName>
</protein>